<evidence type="ECO:0000313" key="2">
    <source>
        <dbReference type="EMBL" id="EFI82956.1"/>
    </source>
</evidence>
<dbReference type="EMBL" id="ACCR02000005">
    <property type="protein sequence ID" value="EFI82956.1"/>
    <property type="molecule type" value="Genomic_DNA"/>
</dbReference>
<protein>
    <recommendedName>
        <fullName evidence="4">DUF1361 domain-containing protein</fullName>
    </recommendedName>
</protein>
<dbReference type="Pfam" id="PF07099">
    <property type="entry name" value="DUF1361"/>
    <property type="match status" value="1"/>
</dbReference>
<name>D7UZW1_LISGR</name>
<feature type="transmembrane region" description="Helical" evidence="1">
    <location>
        <begin position="12"/>
        <end position="32"/>
    </location>
</feature>
<comment type="caution">
    <text evidence="2">The sequence shown here is derived from an EMBL/GenBank/DDBJ whole genome shotgun (WGS) entry which is preliminary data.</text>
</comment>
<dbReference type="RefSeq" id="WP_003754529.1">
    <property type="nucleotide sequence ID" value="NZ_GL538352.1"/>
</dbReference>
<feature type="transmembrane region" description="Helical" evidence="1">
    <location>
        <begin position="184"/>
        <end position="210"/>
    </location>
</feature>
<feature type="transmembrane region" description="Helical" evidence="1">
    <location>
        <begin position="111"/>
        <end position="133"/>
    </location>
</feature>
<feature type="transmembrane region" description="Helical" evidence="1">
    <location>
        <begin position="145"/>
        <end position="164"/>
    </location>
</feature>
<keyword evidence="1" id="KW-0472">Membrane</keyword>
<keyword evidence="1" id="KW-1133">Transmembrane helix</keyword>
<evidence type="ECO:0000256" key="1">
    <source>
        <dbReference type="SAM" id="Phobius"/>
    </source>
</evidence>
<dbReference type="InterPro" id="IPR009793">
    <property type="entry name" value="DUF1361"/>
</dbReference>
<evidence type="ECO:0008006" key="4">
    <source>
        <dbReference type="Google" id="ProtNLM"/>
    </source>
</evidence>
<proteinExistence type="predicted"/>
<keyword evidence="3" id="KW-1185">Reference proteome</keyword>
<dbReference type="AlphaFoldDB" id="D7UZW1"/>
<dbReference type="STRING" id="525367.HMPREF0556_11641"/>
<dbReference type="eggNOG" id="COG4330">
    <property type="taxonomic scope" value="Bacteria"/>
</dbReference>
<accession>D7UZW1</accession>
<evidence type="ECO:0000313" key="3">
    <source>
        <dbReference type="Proteomes" id="UP000010119"/>
    </source>
</evidence>
<dbReference type="HOGENOM" id="CLU_081833_2_0_9"/>
<feature type="transmembrane region" description="Helical" evidence="1">
    <location>
        <begin position="38"/>
        <end position="57"/>
    </location>
</feature>
<feature type="transmembrane region" description="Helical" evidence="1">
    <location>
        <begin position="64"/>
        <end position="83"/>
    </location>
</feature>
<dbReference type="Proteomes" id="UP000010119">
    <property type="component" value="Unassembled WGS sequence"/>
</dbReference>
<organism evidence="2 3">
    <name type="scientific">Listeria grayi DSM 20601</name>
    <dbReference type="NCBI Taxonomy" id="525367"/>
    <lineage>
        <taxon>Bacteria</taxon>
        <taxon>Bacillati</taxon>
        <taxon>Bacillota</taxon>
        <taxon>Bacilli</taxon>
        <taxon>Bacillales</taxon>
        <taxon>Listeriaceae</taxon>
        <taxon>Listeria</taxon>
    </lineage>
</organism>
<keyword evidence="1" id="KW-0812">Transmembrane</keyword>
<gene>
    <name evidence="2" type="ORF">HMPREF0556_11641</name>
</gene>
<reference evidence="2" key="1">
    <citation type="submission" date="2010-06" db="EMBL/GenBank/DDBJ databases">
        <authorList>
            <person name="Muzny D."/>
            <person name="Qin X."/>
            <person name="Buhay C."/>
            <person name="Dugan-Rocha S."/>
            <person name="Ding Y."/>
            <person name="Chen G."/>
            <person name="Hawes A."/>
            <person name="Holder M."/>
            <person name="Jhangiani S."/>
            <person name="Johnson A."/>
            <person name="Khan Z."/>
            <person name="Li Z."/>
            <person name="Liu W."/>
            <person name="Liu X."/>
            <person name="Perez L."/>
            <person name="Shen H."/>
            <person name="Wang Q."/>
            <person name="Watt J."/>
            <person name="Xi L."/>
            <person name="Xin Y."/>
            <person name="Zhou J."/>
            <person name="Deng J."/>
            <person name="Jiang H."/>
            <person name="Liu Y."/>
            <person name="Qu J."/>
            <person name="Song X.-Z."/>
            <person name="Zhang L."/>
            <person name="Villasana D."/>
            <person name="Johnson A."/>
            <person name="Liu J."/>
            <person name="Liyanage D."/>
            <person name="Lorensuhewa L."/>
            <person name="Robinson T."/>
            <person name="Song A."/>
            <person name="Song B.-B."/>
            <person name="Dinh H."/>
            <person name="Thornton R."/>
            <person name="Coyle M."/>
            <person name="Francisco L."/>
            <person name="Jackson L."/>
            <person name="Javaid M."/>
            <person name="Korchina V."/>
            <person name="Kovar C."/>
            <person name="Mata R."/>
            <person name="Mathew T."/>
            <person name="Ngo R."/>
            <person name="Nguyen L."/>
            <person name="Nguyen N."/>
            <person name="Okwuonu G."/>
            <person name="Ongeri F."/>
            <person name="Pham C."/>
            <person name="Simmons D."/>
            <person name="Wilczek-Boney K."/>
            <person name="Hale W."/>
            <person name="Jakkamsetti A."/>
            <person name="Pham P."/>
            <person name="Ruth R."/>
            <person name="San Lucas F."/>
            <person name="Warren J."/>
            <person name="Zhang J."/>
            <person name="Zhao Z."/>
            <person name="Zhou C."/>
            <person name="Zhu D."/>
            <person name="Lee S."/>
            <person name="Bess C."/>
            <person name="Blankenburg K."/>
            <person name="Forbes L."/>
            <person name="Fu Q."/>
            <person name="Gubbala S."/>
            <person name="Hirani K."/>
            <person name="Jayaseelan J.C."/>
            <person name="Lara F."/>
            <person name="Munidasa M."/>
            <person name="Palculict T."/>
            <person name="Patil S."/>
            <person name="Pu L.-L."/>
            <person name="Saada N."/>
            <person name="Tang L."/>
            <person name="Weissenberger G."/>
            <person name="Zhu Y."/>
            <person name="Hemphill L."/>
            <person name="Shang Y."/>
            <person name="Youmans B."/>
            <person name="Ayvaz T."/>
            <person name="Ross M."/>
            <person name="Santibanez J."/>
            <person name="Aqrawi P."/>
            <person name="Gross S."/>
            <person name="Joshi V."/>
            <person name="Fowler G."/>
            <person name="Nazareth L."/>
            <person name="Reid J."/>
            <person name="Worley K."/>
            <person name="Petrosino J."/>
            <person name="Highlander S."/>
            <person name="Gibbs R."/>
        </authorList>
    </citation>
    <scope>NUCLEOTIDE SEQUENCE [LARGE SCALE GENOMIC DNA]</scope>
    <source>
        <strain evidence="2">DSM 20601</strain>
    </source>
</reference>
<sequence>MTKVEVKIVLSKFMWACRLFLITYFVIIYYFADTFFFVFLNLTLAYIPFEIAVFLTAKKRAAWLFWPLAIIWLVFYPNAPYILTDIFHLQRLGAYTAEGNLSPDMYIWKNFTFLVIGIFYGLFVGFTSLSLMIKEFMRRLEWQRVFKYQIVLILLTLLSSYGIYIGRFLRLHTIHLLTRPLESFLDLIFVVSPNFIAFVICLSVLQYILFYSFSTFTPLLQKIHEPKNQKQR</sequence>